<evidence type="ECO:0000256" key="1">
    <source>
        <dbReference type="SAM" id="MobiDB-lite"/>
    </source>
</evidence>
<dbReference type="AlphaFoldDB" id="A0A411YFM1"/>
<name>A0A411YFM1_9ACTN</name>
<evidence type="ECO:0000313" key="3">
    <source>
        <dbReference type="Proteomes" id="UP000291469"/>
    </source>
</evidence>
<dbReference type="Gene3D" id="3.10.450.50">
    <property type="match status" value="1"/>
</dbReference>
<dbReference type="Pfam" id="PF02810">
    <property type="entry name" value="SEC-C"/>
    <property type="match status" value="1"/>
</dbReference>
<feature type="compositionally biased region" description="Acidic residues" evidence="1">
    <location>
        <begin position="239"/>
        <end position="249"/>
    </location>
</feature>
<accession>A0A411YFM1</accession>
<organism evidence="2 3">
    <name type="scientific">Egibacter rhizosphaerae</name>
    <dbReference type="NCBI Taxonomy" id="1670831"/>
    <lineage>
        <taxon>Bacteria</taxon>
        <taxon>Bacillati</taxon>
        <taxon>Actinomycetota</taxon>
        <taxon>Nitriliruptoria</taxon>
        <taxon>Egibacterales</taxon>
        <taxon>Egibacteraceae</taxon>
        <taxon>Egibacter</taxon>
    </lineage>
</organism>
<dbReference type="KEGG" id="erz:ER308_10305"/>
<dbReference type="SUPFAM" id="SSF103642">
    <property type="entry name" value="Sec-C motif"/>
    <property type="match status" value="1"/>
</dbReference>
<proteinExistence type="predicted"/>
<evidence type="ECO:0000313" key="2">
    <source>
        <dbReference type="EMBL" id="QBI19912.1"/>
    </source>
</evidence>
<protein>
    <submittedName>
        <fullName evidence="2">SEC-C domain-containing protein</fullName>
    </submittedName>
</protein>
<gene>
    <name evidence="2" type="ORF">ER308_10305</name>
</gene>
<dbReference type="InterPro" id="IPR004027">
    <property type="entry name" value="SEC_C_motif"/>
</dbReference>
<dbReference type="Proteomes" id="UP000291469">
    <property type="component" value="Chromosome"/>
</dbReference>
<keyword evidence="3" id="KW-1185">Reference proteome</keyword>
<feature type="region of interest" description="Disordered" evidence="1">
    <location>
        <begin position="232"/>
        <end position="258"/>
    </location>
</feature>
<dbReference type="EMBL" id="CP036402">
    <property type="protein sequence ID" value="QBI19912.1"/>
    <property type="molecule type" value="Genomic_DNA"/>
</dbReference>
<dbReference type="OrthoDB" id="3343588at2"/>
<reference evidence="2 3" key="1">
    <citation type="submission" date="2019-01" db="EMBL/GenBank/DDBJ databases">
        <title>Egibacter rhizosphaerae EGI 80759T.</title>
        <authorList>
            <person name="Chen D.-D."/>
            <person name="Tian Y."/>
            <person name="Jiao J.-Y."/>
            <person name="Zhang X.-T."/>
            <person name="Zhang Y.-G."/>
            <person name="Zhang Y."/>
            <person name="Xiao M."/>
            <person name="Shu W.-S."/>
            <person name="Li W.-J."/>
        </authorList>
    </citation>
    <scope>NUCLEOTIDE SEQUENCE [LARGE SCALE GENOMIC DNA]</scope>
    <source>
        <strain evidence="2 3">EGI 80759</strain>
    </source>
</reference>
<dbReference type="RefSeq" id="WP_131154909.1">
    <property type="nucleotide sequence ID" value="NZ_CP036402.1"/>
</dbReference>
<sequence>MGSDHPGEASDPPGASEALPTLEDEADFLDEQWALAHARAAGVLRRHFPEARGVPAPRSGIEGARERLAAAAERGDPALAWGLAAAELDRADLQEADEPTLVRLVAATIELQGDPGGDPEEDSAVMAIEFADWLSTISHLLLEGPGADADASALAERALADGGPAADGDFDLLAYGFELVVPLWQLVGVLDEERRLTELGAWLLPRAACRAWDSDFDDPDTHQPRYARARGWVRPRDLTDDDPEGEAGEEPSGGTLPLRDGRVVELSALFGRVVATHRLTDEEVGHEALALDPDLPHFRWVDREDLPLEEGGTVGVRYRHDGETSFTVGLVGPAGWLGDAEPGDLVALRLTDGRLAVETVAEADLDTARGEDTVERLAETYVALGASNVAGGPLDLPELLLEAVGADPDLLDRPQPPLGELCDAAGVDLDGDWDWDDRSDLRGYQDALYGEDHPDERELIAREVHGLDEERLAAWHEVRGAIETVRVHGVGALEDRSLVRLGAQLAEPEVAPAVVDDILGSGRGDVESLDALAAVVAPHTTRTGAAACAFLRARCAEHDGRDAEAEGHVEAALTAAGTYGPALLDAAWHAEDRGHAARAARLLRDGGVRDDDAQLVRVTAWAAPAPRRAAGRNEPCPCGSGRKFKKCCGGGGSPPLERRAAWLLDKAAEFAQRPRQRPSGIPLAEACAGDAADSSRLMSAVRGSLVAELALFEGGLLERFLARRGEFLPLDERDLARRWLDSPRRLIDPVAGPADGKAVLRDAQSGEEFDALWSFDEPAPTGDEAACARLLDTGNGHLVGRGVVRVPSDERSRAASVLASDPDALDLALWVGSLVTSAPVTVDGDPMIRCRATYRVPEPAAAGEALSAHFEEAEPGTWLGRTHVHGASWRSGTITLDGDRALIETLSEARQEHVQAAFLRAVPAATSIDEWRRSADQVGRD</sequence>